<organism evidence="1 2">
    <name type="scientific">Glossina morsitans morsitans</name>
    <name type="common">Savannah tsetse fly</name>
    <dbReference type="NCBI Taxonomy" id="37546"/>
    <lineage>
        <taxon>Eukaryota</taxon>
        <taxon>Metazoa</taxon>
        <taxon>Ecdysozoa</taxon>
        <taxon>Arthropoda</taxon>
        <taxon>Hexapoda</taxon>
        <taxon>Insecta</taxon>
        <taxon>Pterygota</taxon>
        <taxon>Neoptera</taxon>
        <taxon>Endopterygota</taxon>
        <taxon>Diptera</taxon>
        <taxon>Brachycera</taxon>
        <taxon>Muscomorpha</taxon>
        <taxon>Hippoboscoidea</taxon>
        <taxon>Glossinidae</taxon>
        <taxon>Glossina</taxon>
    </lineage>
</organism>
<dbReference type="EMBL" id="CCAG010017210">
    <property type="status" value="NOT_ANNOTATED_CDS"/>
    <property type="molecule type" value="Genomic_DNA"/>
</dbReference>
<dbReference type="AlphaFoldDB" id="A0A1B0FK13"/>
<protein>
    <recommendedName>
        <fullName evidence="3">PiggyBac transposable element-derived protein domain-containing protein</fullName>
    </recommendedName>
</protein>
<dbReference type="VEuPathDB" id="VectorBase:GMOY004166"/>
<keyword evidence="2" id="KW-1185">Reference proteome</keyword>
<proteinExistence type="predicted"/>
<dbReference type="Proteomes" id="UP000092444">
    <property type="component" value="Unassembled WGS sequence"/>
</dbReference>
<accession>A0A1B0FK13</accession>
<name>A0A1B0FK13_GLOMM</name>
<evidence type="ECO:0000313" key="2">
    <source>
        <dbReference type="Proteomes" id="UP000092444"/>
    </source>
</evidence>
<dbReference type="STRING" id="37546.A0A1B0FK13"/>
<evidence type="ECO:0000313" key="1">
    <source>
        <dbReference type="EnsemblMetazoa" id="GMOY004166-PA"/>
    </source>
</evidence>
<evidence type="ECO:0008006" key="3">
    <source>
        <dbReference type="Google" id="ProtNLM"/>
    </source>
</evidence>
<dbReference type="PhylomeDB" id="A0A1B0FK13"/>
<sequence>MGKLQQTQLQVVGSLSRTEGIPTHLVKSMTSPQVWYSKNDMILISGCETEISQVGLLLASGLSTRVSAIKLYKIARLSNRRAHNQMNIYNTAYGNAALTQLGWARKFLYFLLNMAAFNAWILMRLSEKGDCRMEQRDFQRQLGLFLTQQQLKQRLHSNQKLSLSLKLQITEVLGEDVEAVLSGIAKKRTLQLPAIPADKVLIPEGVVLQARENESRRRCRGCRSRNGTKIRTRCQQCLIPYCMRHLISRCDKCSGVAQCYPAECLKFPPFLQDYIIADIKNMNSKI</sequence>
<reference evidence="1" key="1">
    <citation type="submission" date="2020-05" db="UniProtKB">
        <authorList>
            <consortium name="EnsemblMetazoa"/>
        </authorList>
    </citation>
    <scope>IDENTIFICATION</scope>
    <source>
        <strain evidence="1">Yale</strain>
    </source>
</reference>
<dbReference type="EnsemblMetazoa" id="GMOY004166-RA">
    <property type="protein sequence ID" value="GMOY004166-PA"/>
    <property type="gene ID" value="GMOY004166"/>
</dbReference>